<name>A0ABY6HYJ1_9ARCH</name>
<evidence type="ECO:0000259" key="2">
    <source>
        <dbReference type="Pfam" id="PF00293"/>
    </source>
</evidence>
<dbReference type="InterPro" id="IPR015797">
    <property type="entry name" value="NUDIX_hydrolase-like_dom_sf"/>
</dbReference>
<keyword evidence="4" id="KW-1185">Reference proteome</keyword>
<dbReference type="Proteomes" id="UP001208689">
    <property type="component" value="Chromosome"/>
</dbReference>
<dbReference type="InterPro" id="IPR020084">
    <property type="entry name" value="NUDIX_hydrolase_CS"/>
</dbReference>
<dbReference type="EMBL" id="CP104013">
    <property type="protein sequence ID" value="UYP47937.1"/>
    <property type="molecule type" value="Genomic_DNA"/>
</dbReference>
<dbReference type="PANTHER" id="PTHR11839:SF1">
    <property type="entry name" value="ADP-SUGAR PYROPHOSPHATASE"/>
    <property type="match status" value="1"/>
</dbReference>
<proteinExistence type="predicted"/>
<accession>A0ABY6HYJ1</accession>
<gene>
    <name evidence="3" type="ORF">NEF87_004222</name>
</gene>
<feature type="domain" description="Nudix hydrolase" evidence="2">
    <location>
        <begin position="67"/>
        <end position="178"/>
    </location>
</feature>
<evidence type="ECO:0000313" key="4">
    <source>
        <dbReference type="Proteomes" id="UP001208689"/>
    </source>
</evidence>
<dbReference type="InterPro" id="IPR000086">
    <property type="entry name" value="NUDIX_hydrolase_dom"/>
</dbReference>
<evidence type="ECO:0000313" key="3">
    <source>
        <dbReference type="EMBL" id="UYP47937.1"/>
    </source>
</evidence>
<evidence type="ECO:0000256" key="1">
    <source>
        <dbReference type="ARBA" id="ARBA00022801"/>
    </source>
</evidence>
<dbReference type="PANTHER" id="PTHR11839">
    <property type="entry name" value="UDP/ADP-SUGAR PYROPHOSPHATASE"/>
    <property type="match status" value="1"/>
</dbReference>
<reference evidence="3" key="1">
    <citation type="submission" date="2022-09" db="EMBL/GenBank/DDBJ databases">
        <title>Actin cytoskeleton and complex cell architecture in an #Asgard archaeon.</title>
        <authorList>
            <person name="Ponce Toledo R.I."/>
            <person name="Schleper C."/>
            <person name="Rodrigues Oliveira T."/>
            <person name="Wollweber F."/>
            <person name="Xu J."/>
            <person name="Rittmann S."/>
            <person name="Klingl A."/>
            <person name="Pilhofer M."/>
        </authorList>
    </citation>
    <scope>NUCLEOTIDE SEQUENCE</scope>
    <source>
        <strain evidence="3">B-35</strain>
    </source>
</reference>
<organism evidence="3 4">
    <name type="scientific">Candidatus Lokiarchaeum ossiferum</name>
    <dbReference type="NCBI Taxonomy" id="2951803"/>
    <lineage>
        <taxon>Archaea</taxon>
        <taxon>Promethearchaeati</taxon>
        <taxon>Promethearchaeota</taxon>
        <taxon>Promethearchaeia</taxon>
        <taxon>Promethearchaeales</taxon>
        <taxon>Promethearchaeaceae</taxon>
        <taxon>Candidatus Lokiarchaeum</taxon>
    </lineage>
</organism>
<protein>
    <recommendedName>
        <fullName evidence="2">Nudix hydrolase domain-containing protein</fullName>
    </recommendedName>
</protein>
<sequence length="195" mass="22909">MEQKIEIYIEENGMKITDIKQLHGTEWLALKQASCLSKDGDHFKWDYVSRKNNQKIVILLCHSINMTKILLLKEFRVPLNKWVIEFPKGLINEGESITDAAIRELKEETGYDGKIIEIHPFMATSAYLTDETTSIVELEIIEENIGLTKHEEAEEIIPFWVEKSDFQKKILDFERDNFIIESNVWFYFKGLKHQD</sequence>
<dbReference type="PROSITE" id="PS00893">
    <property type="entry name" value="NUDIX_BOX"/>
    <property type="match status" value="1"/>
</dbReference>
<dbReference type="SUPFAM" id="SSF55811">
    <property type="entry name" value="Nudix"/>
    <property type="match status" value="1"/>
</dbReference>
<dbReference type="Gene3D" id="3.90.79.10">
    <property type="entry name" value="Nucleoside Triphosphate Pyrophosphohydrolase"/>
    <property type="match status" value="1"/>
</dbReference>
<dbReference type="Pfam" id="PF00293">
    <property type="entry name" value="NUDIX"/>
    <property type="match status" value="1"/>
</dbReference>
<keyword evidence="1" id="KW-0378">Hydrolase</keyword>